<feature type="domain" description="MYND-type" evidence="7">
    <location>
        <begin position="20"/>
        <end position="58"/>
    </location>
</feature>
<evidence type="ECO:0000256" key="3">
    <source>
        <dbReference type="ARBA" id="ARBA00022833"/>
    </source>
</evidence>
<dbReference type="PANTHER" id="PTHR22996:SF0">
    <property type="entry name" value="RE60872P-RELATED"/>
    <property type="match status" value="1"/>
</dbReference>
<evidence type="ECO:0000256" key="1">
    <source>
        <dbReference type="ARBA" id="ARBA00022723"/>
    </source>
</evidence>
<reference evidence="9" key="1">
    <citation type="journal article" date="2023" name="Commun. Biol.">
        <title>Genome analysis of Parmales, the sister group of diatoms, reveals the evolutionary specialization of diatoms from phago-mixotrophs to photoautotrophs.</title>
        <authorList>
            <person name="Ban H."/>
            <person name="Sato S."/>
            <person name="Yoshikawa S."/>
            <person name="Yamada K."/>
            <person name="Nakamura Y."/>
            <person name="Ichinomiya M."/>
            <person name="Sato N."/>
            <person name="Blanc-Mathieu R."/>
            <person name="Endo H."/>
            <person name="Kuwata A."/>
            <person name="Ogata H."/>
        </authorList>
    </citation>
    <scope>NUCLEOTIDE SEQUENCE [LARGE SCALE GENOMIC DNA]</scope>
</reference>
<evidence type="ECO:0000259" key="7">
    <source>
        <dbReference type="PROSITE" id="PS50865"/>
    </source>
</evidence>
<accession>A0A9W7B9Y0</accession>
<dbReference type="PROSITE" id="PS01360">
    <property type="entry name" value="ZF_MYND_1"/>
    <property type="match status" value="1"/>
</dbReference>
<keyword evidence="3" id="KW-0862">Zinc</keyword>
<name>A0A9W7B9Y0_9STRA</name>
<protein>
    <submittedName>
        <fullName evidence="8">Uncharacterized protein</fullName>
    </submittedName>
</protein>
<dbReference type="AlphaFoldDB" id="A0A9W7B9Y0"/>
<evidence type="ECO:0000313" key="9">
    <source>
        <dbReference type="Proteomes" id="UP001162640"/>
    </source>
</evidence>
<dbReference type="PROSITE" id="PS50089">
    <property type="entry name" value="ZF_RING_2"/>
    <property type="match status" value="1"/>
</dbReference>
<keyword evidence="2 4" id="KW-0863">Zinc-finger</keyword>
<sequence>MNSSQTPSKPAALAKPAPYCAFPGCTVPPTATCSRCLETRYCSAKHQKTYWKWHKKICVAPQKKISGPVPPAPPGPLKGSVKEEEEEGGTCIICLDNVVNAKLRPCKHSATCKGCTDELMKRGEPCPLCRKPISGRDIGKWQSTIGEHGLWPTSLKNLTQLASGGGFNEYFRNQFNGNEEAYLRWKEVFDVLEIGNARDVGPDLPLEQQVLLVTKSEDLMKLRALAKLCSEDFFNDPSLLVTVWRRILEVLVLAMPAGGGGEKKARGKKEKQTKKEGRSEEAGDFGRLCGFGGCVWLG</sequence>
<dbReference type="Gene3D" id="3.30.40.10">
    <property type="entry name" value="Zinc/RING finger domain, C3HC4 (zinc finger)"/>
    <property type="match status" value="1"/>
</dbReference>
<dbReference type="GO" id="GO:0016567">
    <property type="term" value="P:protein ubiquitination"/>
    <property type="evidence" value="ECO:0007669"/>
    <property type="project" value="TreeGrafter"/>
</dbReference>
<proteinExistence type="predicted"/>
<dbReference type="Gene3D" id="6.10.140.2220">
    <property type="match status" value="1"/>
</dbReference>
<evidence type="ECO:0000313" key="8">
    <source>
        <dbReference type="EMBL" id="GMH84105.1"/>
    </source>
</evidence>
<evidence type="ECO:0000256" key="5">
    <source>
        <dbReference type="SAM" id="MobiDB-lite"/>
    </source>
</evidence>
<evidence type="ECO:0000256" key="4">
    <source>
        <dbReference type="PROSITE-ProRule" id="PRU00134"/>
    </source>
</evidence>
<dbReference type="EMBL" id="BLQM01000339">
    <property type="protein sequence ID" value="GMH84105.1"/>
    <property type="molecule type" value="Genomic_DNA"/>
</dbReference>
<dbReference type="Proteomes" id="UP001162640">
    <property type="component" value="Unassembled WGS sequence"/>
</dbReference>
<dbReference type="Pfam" id="PF13920">
    <property type="entry name" value="zf-C3HC4_3"/>
    <property type="match status" value="1"/>
</dbReference>
<organism evidence="8 9">
    <name type="scientific">Triparma laevis f. inornata</name>
    <dbReference type="NCBI Taxonomy" id="1714386"/>
    <lineage>
        <taxon>Eukaryota</taxon>
        <taxon>Sar</taxon>
        <taxon>Stramenopiles</taxon>
        <taxon>Ochrophyta</taxon>
        <taxon>Bolidophyceae</taxon>
        <taxon>Parmales</taxon>
        <taxon>Triparmaceae</taxon>
        <taxon>Triparma</taxon>
    </lineage>
</organism>
<evidence type="ECO:0000256" key="2">
    <source>
        <dbReference type="ARBA" id="ARBA00022771"/>
    </source>
</evidence>
<dbReference type="InterPro" id="IPR001841">
    <property type="entry name" value="Znf_RING"/>
</dbReference>
<feature type="region of interest" description="Disordered" evidence="5">
    <location>
        <begin position="259"/>
        <end position="282"/>
    </location>
</feature>
<dbReference type="Pfam" id="PF01753">
    <property type="entry name" value="zf-MYND"/>
    <property type="match status" value="1"/>
</dbReference>
<dbReference type="InterPro" id="IPR013083">
    <property type="entry name" value="Znf_RING/FYVE/PHD"/>
</dbReference>
<dbReference type="GO" id="GO:0061630">
    <property type="term" value="F:ubiquitin protein ligase activity"/>
    <property type="evidence" value="ECO:0007669"/>
    <property type="project" value="UniProtKB-EC"/>
</dbReference>
<dbReference type="SMART" id="SM00184">
    <property type="entry name" value="RING"/>
    <property type="match status" value="1"/>
</dbReference>
<dbReference type="InterPro" id="IPR002893">
    <property type="entry name" value="Znf_MYND"/>
</dbReference>
<dbReference type="PANTHER" id="PTHR22996">
    <property type="entry name" value="MAHOGUNIN"/>
    <property type="match status" value="1"/>
</dbReference>
<dbReference type="SUPFAM" id="SSF57850">
    <property type="entry name" value="RING/U-box"/>
    <property type="match status" value="1"/>
</dbReference>
<dbReference type="InterPro" id="IPR045194">
    <property type="entry name" value="MGRN1/RNF157-like"/>
</dbReference>
<comment type="caution">
    <text evidence="8">The sequence shown here is derived from an EMBL/GenBank/DDBJ whole genome shotgun (WGS) entry which is preliminary data.</text>
</comment>
<gene>
    <name evidence="8" type="ORF">TL16_g09816</name>
</gene>
<dbReference type="GO" id="GO:0008270">
    <property type="term" value="F:zinc ion binding"/>
    <property type="evidence" value="ECO:0007669"/>
    <property type="project" value="UniProtKB-KW"/>
</dbReference>
<keyword evidence="1" id="KW-0479">Metal-binding</keyword>
<dbReference type="PROSITE" id="PS50865">
    <property type="entry name" value="ZF_MYND_2"/>
    <property type="match status" value="1"/>
</dbReference>
<evidence type="ECO:0000259" key="6">
    <source>
        <dbReference type="PROSITE" id="PS50089"/>
    </source>
</evidence>
<dbReference type="SUPFAM" id="SSF144232">
    <property type="entry name" value="HIT/MYND zinc finger-like"/>
    <property type="match status" value="1"/>
</dbReference>
<feature type="domain" description="RING-type" evidence="6">
    <location>
        <begin position="91"/>
        <end position="130"/>
    </location>
</feature>